<feature type="region of interest" description="Disordered" evidence="1">
    <location>
        <begin position="172"/>
        <end position="246"/>
    </location>
</feature>
<feature type="compositionally biased region" description="Gly residues" evidence="1">
    <location>
        <begin position="52"/>
        <end position="70"/>
    </location>
</feature>
<dbReference type="AlphaFoldDB" id="A0A1Y1IBE5"/>
<feature type="compositionally biased region" description="Basic residues" evidence="1">
    <location>
        <begin position="94"/>
        <end position="104"/>
    </location>
</feature>
<evidence type="ECO:0000256" key="1">
    <source>
        <dbReference type="SAM" id="MobiDB-lite"/>
    </source>
</evidence>
<feature type="region of interest" description="Disordered" evidence="1">
    <location>
        <begin position="45"/>
        <end position="109"/>
    </location>
</feature>
<evidence type="ECO:0000313" key="3">
    <source>
        <dbReference type="Proteomes" id="UP000054558"/>
    </source>
</evidence>
<organism evidence="2 3">
    <name type="scientific">Klebsormidium nitens</name>
    <name type="common">Green alga</name>
    <name type="synonym">Ulothrix nitens</name>
    <dbReference type="NCBI Taxonomy" id="105231"/>
    <lineage>
        <taxon>Eukaryota</taxon>
        <taxon>Viridiplantae</taxon>
        <taxon>Streptophyta</taxon>
        <taxon>Klebsormidiophyceae</taxon>
        <taxon>Klebsormidiales</taxon>
        <taxon>Klebsormidiaceae</taxon>
        <taxon>Klebsormidium</taxon>
    </lineage>
</organism>
<dbReference type="EMBL" id="DF237215">
    <property type="protein sequence ID" value="GAQ86026.1"/>
    <property type="molecule type" value="Genomic_DNA"/>
</dbReference>
<evidence type="ECO:0000313" key="2">
    <source>
        <dbReference type="EMBL" id="GAQ86026.1"/>
    </source>
</evidence>
<feature type="compositionally biased region" description="Basic and acidic residues" evidence="1">
    <location>
        <begin position="73"/>
        <end position="93"/>
    </location>
</feature>
<gene>
    <name evidence="2" type="ORF">KFL_002660060</name>
</gene>
<sequence>MADNYPKSPSDRPILVPGVQSYGASPYQNYQPQYQLNVPGQLSLSGLVDGSQGYGGQQEQGQLAFGGGGHSHPLTDEERLQAEAEKKKIQSRERVRRFRDRKRKEKEELRAVRAQKAAQQGDLNVRIRRELVKEVVDKFVEVVEGRPPAVAREILQKFLAHPQVKATLRDGAVPPAFLPGRAPDQSVATPKGRKRKQPAQEVAPPPHQVQQLHQQHLHQQLHQPQGGHSHQQGGHSHQHLQGGAYPAAGDSLLLSAGLVNGTSGQPGSVHM</sequence>
<feature type="compositionally biased region" description="Low complexity" evidence="1">
    <location>
        <begin position="208"/>
        <end position="246"/>
    </location>
</feature>
<reference evidence="2 3" key="1">
    <citation type="journal article" date="2014" name="Nat. Commun.">
        <title>Klebsormidium flaccidum genome reveals primary factors for plant terrestrial adaptation.</title>
        <authorList>
            <person name="Hori K."/>
            <person name="Maruyama F."/>
            <person name="Fujisawa T."/>
            <person name="Togashi T."/>
            <person name="Yamamoto N."/>
            <person name="Seo M."/>
            <person name="Sato S."/>
            <person name="Yamada T."/>
            <person name="Mori H."/>
            <person name="Tajima N."/>
            <person name="Moriyama T."/>
            <person name="Ikeuchi M."/>
            <person name="Watanabe M."/>
            <person name="Wada H."/>
            <person name="Kobayashi K."/>
            <person name="Saito M."/>
            <person name="Masuda T."/>
            <person name="Sasaki-Sekimoto Y."/>
            <person name="Mashiguchi K."/>
            <person name="Awai K."/>
            <person name="Shimojima M."/>
            <person name="Masuda S."/>
            <person name="Iwai M."/>
            <person name="Nobusawa T."/>
            <person name="Narise T."/>
            <person name="Kondo S."/>
            <person name="Saito H."/>
            <person name="Sato R."/>
            <person name="Murakawa M."/>
            <person name="Ihara Y."/>
            <person name="Oshima-Yamada Y."/>
            <person name="Ohtaka K."/>
            <person name="Satoh M."/>
            <person name="Sonobe K."/>
            <person name="Ishii M."/>
            <person name="Ohtani R."/>
            <person name="Kanamori-Sato M."/>
            <person name="Honoki R."/>
            <person name="Miyazaki D."/>
            <person name="Mochizuki H."/>
            <person name="Umetsu J."/>
            <person name="Higashi K."/>
            <person name="Shibata D."/>
            <person name="Kamiya Y."/>
            <person name="Sato N."/>
            <person name="Nakamura Y."/>
            <person name="Tabata S."/>
            <person name="Ida S."/>
            <person name="Kurokawa K."/>
            <person name="Ohta H."/>
        </authorList>
    </citation>
    <scope>NUCLEOTIDE SEQUENCE [LARGE SCALE GENOMIC DNA]</scope>
    <source>
        <strain evidence="2 3">NIES-2285</strain>
    </source>
</reference>
<name>A0A1Y1IBE5_KLENI</name>
<dbReference type="Proteomes" id="UP000054558">
    <property type="component" value="Unassembled WGS sequence"/>
</dbReference>
<keyword evidence="3" id="KW-1185">Reference proteome</keyword>
<feature type="region of interest" description="Disordered" evidence="1">
    <location>
        <begin position="1"/>
        <end position="24"/>
    </location>
</feature>
<proteinExistence type="predicted"/>
<evidence type="ECO:0008006" key="4">
    <source>
        <dbReference type="Google" id="ProtNLM"/>
    </source>
</evidence>
<protein>
    <recommendedName>
        <fullName evidence="4">BZIP domain-containing protein</fullName>
    </recommendedName>
</protein>
<accession>A0A1Y1IBE5</accession>